<gene>
    <name evidence="2" type="ORF">D915_008482</name>
</gene>
<comment type="caution">
    <text evidence="2">The sequence shown here is derived from an EMBL/GenBank/DDBJ whole genome shotgun (WGS) entry which is preliminary data.</text>
</comment>
<keyword evidence="1" id="KW-0472">Membrane</keyword>
<feature type="transmembrane region" description="Helical" evidence="1">
    <location>
        <begin position="32"/>
        <end position="51"/>
    </location>
</feature>
<reference evidence="2" key="1">
    <citation type="submission" date="2019-03" db="EMBL/GenBank/DDBJ databases">
        <title>Improved annotation for the trematode Fasciola hepatica.</title>
        <authorList>
            <person name="Choi Y.-J."/>
            <person name="Martin J."/>
            <person name="Mitreva M."/>
        </authorList>
    </citation>
    <scope>NUCLEOTIDE SEQUENCE [LARGE SCALE GENOMIC DNA]</scope>
</reference>
<keyword evidence="1" id="KW-1133">Transmembrane helix</keyword>
<evidence type="ECO:0000256" key="1">
    <source>
        <dbReference type="SAM" id="Phobius"/>
    </source>
</evidence>
<dbReference type="Proteomes" id="UP000230066">
    <property type="component" value="Unassembled WGS sequence"/>
</dbReference>
<protein>
    <submittedName>
        <fullName evidence="2">Uncharacterized protein</fullName>
    </submittedName>
</protein>
<accession>A0A4E0R024</accession>
<proteinExistence type="predicted"/>
<dbReference type="EMBL" id="JXXN02004461">
    <property type="protein sequence ID" value="THD20573.1"/>
    <property type="molecule type" value="Genomic_DNA"/>
</dbReference>
<evidence type="ECO:0000313" key="3">
    <source>
        <dbReference type="Proteomes" id="UP000230066"/>
    </source>
</evidence>
<sequence length="204" mass="23210">MTCIYHSCSTITEFAKCGAAGARKRTHVPGQIVLPFPPLMSLSVCAAINWFVGKLICLERITVSLYILDKLTGATRCIFFVVEPFHSLRSAVKVLFTYNVAAISQLLLYTVYNSYLAFYSDVTVLHLHRTFLLSPHLNYVSRQFPNSTFFGHKRMIFTNSVCFRVIFRRNTFCRTSSVSVSFHFLCNVTFSLCLYLIPPLRSSC</sequence>
<keyword evidence="1" id="KW-0812">Transmembrane</keyword>
<feature type="transmembrane region" description="Helical" evidence="1">
    <location>
        <begin position="94"/>
        <end position="112"/>
    </location>
</feature>
<name>A0A4E0R024_FASHE</name>
<dbReference type="AlphaFoldDB" id="A0A4E0R024"/>
<organism evidence="2 3">
    <name type="scientific">Fasciola hepatica</name>
    <name type="common">Liver fluke</name>
    <dbReference type="NCBI Taxonomy" id="6192"/>
    <lineage>
        <taxon>Eukaryota</taxon>
        <taxon>Metazoa</taxon>
        <taxon>Spiralia</taxon>
        <taxon>Lophotrochozoa</taxon>
        <taxon>Platyhelminthes</taxon>
        <taxon>Trematoda</taxon>
        <taxon>Digenea</taxon>
        <taxon>Plagiorchiida</taxon>
        <taxon>Echinostomata</taxon>
        <taxon>Echinostomatoidea</taxon>
        <taxon>Fasciolidae</taxon>
        <taxon>Fasciola</taxon>
    </lineage>
</organism>
<feature type="transmembrane region" description="Helical" evidence="1">
    <location>
        <begin position="178"/>
        <end position="197"/>
    </location>
</feature>
<evidence type="ECO:0000313" key="2">
    <source>
        <dbReference type="EMBL" id="THD20573.1"/>
    </source>
</evidence>
<keyword evidence="3" id="KW-1185">Reference proteome</keyword>